<dbReference type="EMBL" id="LODL01000005">
    <property type="protein sequence ID" value="KXB32589.1"/>
    <property type="molecule type" value="Genomic_DNA"/>
</dbReference>
<dbReference type="InterPro" id="IPR029063">
    <property type="entry name" value="SAM-dependent_MTases_sf"/>
</dbReference>
<evidence type="ECO:0000313" key="2">
    <source>
        <dbReference type="EMBL" id="KXB32589.1"/>
    </source>
</evidence>
<dbReference type="Proteomes" id="UP000070186">
    <property type="component" value="Unassembled WGS sequence"/>
</dbReference>
<dbReference type="GO" id="GO:0032259">
    <property type="term" value="P:methylation"/>
    <property type="evidence" value="ECO:0007669"/>
    <property type="project" value="UniProtKB-KW"/>
</dbReference>
<protein>
    <submittedName>
        <fullName evidence="2">Methyltransferase type 12</fullName>
    </submittedName>
</protein>
<dbReference type="CDD" id="cd02440">
    <property type="entry name" value="AdoMet_MTases"/>
    <property type="match status" value="1"/>
</dbReference>
<sequence length="172" mass="18552">MARIIPPSPWVAGHLGYFAPGARVLDLACGSGRHSRLLASLGHPVLAVDRDAEALAGLYGLPGIETLQADLEGDEWPLVGRQFAGIVVTNYLWRPRFADLLALLAPGGVLIYETFMVGNEAYGKPSSAKFLLQPGELRERVVAAGWREIAFDEGYTATPKPAMRQAVCAQRP</sequence>
<dbReference type="InterPro" id="IPR041698">
    <property type="entry name" value="Methyltransf_25"/>
</dbReference>
<accession>A0A133XNS0</accession>
<proteinExistence type="predicted"/>
<organism evidence="2 3">
    <name type="scientific">Dechloromonas denitrificans</name>
    <dbReference type="NCBI Taxonomy" id="281362"/>
    <lineage>
        <taxon>Bacteria</taxon>
        <taxon>Pseudomonadati</taxon>
        <taxon>Pseudomonadota</taxon>
        <taxon>Betaproteobacteria</taxon>
        <taxon>Rhodocyclales</taxon>
        <taxon>Azonexaceae</taxon>
        <taxon>Dechloromonas</taxon>
    </lineage>
</organism>
<reference evidence="2 3" key="1">
    <citation type="submission" date="2015-12" db="EMBL/GenBank/DDBJ databases">
        <title>Nitrous oxide reduction kinetics distinguish bacteria harboring typical versus atypical NosZ.</title>
        <authorList>
            <person name="Yoon S."/>
            <person name="Nissen S."/>
            <person name="Park D."/>
            <person name="Sanford R.A."/>
            <person name="Loeffler F.E."/>
        </authorList>
    </citation>
    <scope>NUCLEOTIDE SEQUENCE [LARGE SCALE GENOMIC DNA]</scope>
    <source>
        <strain evidence="2 3">ATCC BAA-841</strain>
    </source>
</reference>
<feature type="domain" description="Methyltransferase" evidence="1">
    <location>
        <begin position="24"/>
        <end position="108"/>
    </location>
</feature>
<keyword evidence="2" id="KW-0808">Transferase</keyword>
<keyword evidence="3" id="KW-1185">Reference proteome</keyword>
<evidence type="ECO:0000313" key="3">
    <source>
        <dbReference type="Proteomes" id="UP000070186"/>
    </source>
</evidence>
<gene>
    <name evidence="2" type="ORF">AT959_01100</name>
</gene>
<name>A0A133XNS0_9RHOO</name>
<keyword evidence="2" id="KW-0489">Methyltransferase</keyword>
<evidence type="ECO:0000259" key="1">
    <source>
        <dbReference type="Pfam" id="PF13649"/>
    </source>
</evidence>
<dbReference type="Gene3D" id="3.40.50.150">
    <property type="entry name" value="Vaccinia Virus protein VP39"/>
    <property type="match status" value="1"/>
</dbReference>
<dbReference type="GO" id="GO:0008168">
    <property type="term" value="F:methyltransferase activity"/>
    <property type="evidence" value="ECO:0007669"/>
    <property type="project" value="UniProtKB-KW"/>
</dbReference>
<dbReference type="SUPFAM" id="SSF53335">
    <property type="entry name" value="S-adenosyl-L-methionine-dependent methyltransferases"/>
    <property type="match status" value="1"/>
</dbReference>
<dbReference type="STRING" id="281362.AT959_01100"/>
<dbReference type="AlphaFoldDB" id="A0A133XNS0"/>
<dbReference type="Pfam" id="PF13649">
    <property type="entry name" value="Methyltransf_25"/>
    <property type="match status" value="1"/>
</dbReference>
<comment type="caution">
    <text evidence="2">The sequence shown here is derived from an EMBL/GenBank/DDBJ whole genome shotgun (WGS) entry which is preliminary data.</text>
</comment>